<dbReference type="Pfam" id="PF06725">
    <property type="entry name" value="3D"/>
    <property type="match status" value="1"/>
</dbReference>
<dbReference type="CDD" id="cd14667">
    <property type="entry name" value="3D_containing_proteins"/>
    <property type="match status" value="1"/>
</dbReference>
<dbReference type="InterPro" id="IPR051933">
    <property type="entry name" value="Resuscitation_pf_RpfB"/>
</dbReference>
<comment type="caution">
    <text evidence="4">The sequence shown here is derived from an EMBL/GenBank/DDBJ whole genome shotgun (WGS) entry which is preliminary data.</text>
</comment>
<dbReference type="PANTHER" id="PTHR39160:SF4">
    <property type="entry name" value="RESUSCITATION-PROMOTING FACTOR RPFB"/>
    <property type="match status" value="1"/>
</dbReference>
<evidence type="ECO:0000313" key="5">
    <source>
        <dbReference type="Proteomes" id="UP000027778"/>
    </source>
</evidence>
<dbReference type="eggNOG" id="COG3584">
    <property type="taxonomic scope" value="Bacteria"/>
</dbReference>
<name>A0A073KBP3_9BACI</name>
<dbReference type="EMBL" id="JOTM01000011">
    <property type="protein sequence ID" value="KEK23877.1"/>
    <property type="molecule type" value="Genomic_DNA"/>
</dbReference>
<evidence type="ECO:0000256" key="1">
    <source>
        <dbReference type="ARBA" id="ARBA00022729"/>
    </source>
</evidence>
<evidence type="ECO:0000256" key="2">
    <source>
        <dbReference type="SAM" id="MobiDB-lite"/>
    </source>
</evidence>
<dbReference type="PANTHER" id="PTHR39160">
    <property type="entry name" value="CELL WALL-BINDING PROTEIN YOCH"/>
    <property type="match status" value="1"/>
</dbReference>
<protein>
    <recommendedName>
        <fullName evidence="3">3D domain-containing protein</fullName>
    </recommendedName>
</protein>
<dbReference type="OrthoDB" id="9798935at2"/>
<dbReference type="GO" id="GO:0009254">
    <property type="term" value="P:peptidoglycan turnover"/>
    <property type="evidence" value="ECO:0007669"/>
    <property type="project" value="InterPro"/>
</dbReference>
<accession>A0A073KBP3</accession>
<dbReference type="STRING" id="574375.AZF08_20430"/>
<dbReference type="InterPro" id="IPR036908">
    <property type="entry name" value="RlpA-like_sf"/>
</dbReference>
<dbReference type="Proteomes" id="UP000027778">
    <property type="component" value="Unassembled WGS sequence"/>
</dbReference>
<keyword evidence="5" id="KW-1185">Reference proteome</keyword>
<dbReference type="Gene3D" id="2.40.40.10">
    <property type="entry name" value="RlpA-like domain"/>
    <property type="match status" value="1"/>
</dbReference>
<sequence>MILVKNLTSKESVGRIVLTASVGLTIACSAFLYDSYSMLEESNRQLDKARIQIKAQQTNYKELEAKFLNVESESQKLSQKQEELQSTISNLEAEKSNLETENGNLKGEVEQLKKMKADAKAKAERERIQQEQKQKKQPKPQQTQQSQEQKPQSSNVVSAGYENWQKVTVEATGYSNVADELGGGDITAKGTGVRWGIIAVDPRVIPLGSKVYIPAFGQTFVAEDTGGAIKGNRIDIFFDHGDKARSWGRRSIEIYVQK</sequence>
<organism evidence="4 5">
    <name type="scientific">Bacillus gaemokensis</name>
    <dbReference type="NCBI Taxonomy" id="574375"/>
    <lineage>
        <taxon>Bacteria</taxon>
        <taxon>Bacillati</taxon>
        <taxon>Bacillota</taxon>
        <taxon>Bacilli</taxon>
        <taxon>Bacillales</taxon>
        <taxon>Bacillaceae</taxon>
        <taxon>Bacillus</taxon>
        <taxon>Bacillus cereus group</taxon>
    </lineage>
</organism>
<proteinExistence type="predicted"/>
<evidence type="ECO:0000313" key="4">
    <source>
        <dbReference type="EMBL" id="KEK23877.1"/>
    </source>
</evidence>
<gene>
    <name evidence="4" type="ORF">BAGA_05395</name>
</gene>
<feature type="compositionally biased region" description="Basic and acidic residues" evidence="2">
    <location>
        <begin position="107"/>
        <end position="134"/>
    </location>
</feature>
<feature type="compositionally biased region" description="Low complexity" evidence="2">
    <location>
        <begin position="139"/>
        <end position="154"/>
    </location>
</feature>
<keyword evidence="1" id="KW-0732">Signal</keyword>
<dbReference type="GO" id="GO:0019867">
    <property type="term" value="C:outer membrane"/>
    <property type="evidence" value="ECO:0007669"/>
    <property type="project" value="InterPro"/>
</dbReference>
<dbReference type="SUPFAM" id="SSF50685">
    <property type="entry name" value="Barwin-like endoglucanases"/>
    <property type="match status" value="1"/>
</dbReference>
<reference evidence="4 5" key="1">
    <citation type="submission" date="2014-06" db="EMBL/GenBank/DDBJ databases">
        <title>Draft genome sequence of Bacillus gaemokensis JCM 15801 (MCCC 1A00707).</title>
        <authorList>
            <person name="Lai Q."/>
            <person name="Liu Y."/>
            <person name="Shao Z."/>
        </authorList>
    </citation>
    <scope>NUCLEOTIDE SEQUENCE [LARGE SCALE GENOMIC DNA]</scope>
    <source>
        <strain evidence="4 5">JCM 15801</strain>
    </source>
</reference>
<dbReference type="InterPro" id="IPR059180">
    <property type="entry name" value="3D_YorM"/>
</dbReference>
<feature type="region of interest" description="Disordered" evidence="2">
    <location>
        <begin position="92"/>
        <end position="157"/>
    </location>
</feature>
<feature type="domain" description="3D" evidence="3">
    <location>
        <begin position="198"/>
        <end position="256"/>
    </location>
</feature>
<dbReference type="AlphaFoldDB" id="A0A073KBP3"/>
<dbReference type="InterPro" id="IPR010611">
    <property type="entry name" value="3D_dom"/>
</dbReference>
<evidence type="ECO:0000259" key="3">
    <source>
        <dbReference type="Pfam" id="PF06725"/>
    </source>
</evidence>
<dbReference type="GO" id="GO:0004553">
    <property type="term" value="F:hydrolase activity, hydrolyzing O-glycosyl compounds"/>
    <property type="evidence" value="ECO:0007669"/>
    <property type="project" value="InterPro"/>
</dbReference>
<dbReference type="PROSITE" id="PS51257">
    <property type="entry name" value="PROKAR_LIPOPROTEIN"/>
    <property type="match status" value="1"/>
</dbReference>